<gene>
    <name evidence="1" type="ORF">AYBTSS11_LOCUS10320</name>
</gene>
<protein>
    <submittedName>
        <fullName evidence="1">Uncharacterized protein</fullName>
    </submittedName>
</protein>
<dbReference type="Gramene" id="rna-AYBTSS11_LOCUS10320">
    <property type="protein sequence ID" value="CAJ1941529.1"/>
    <property type="gene ID" value="gene-AYBTSS11_LOCUS10320"/>
</dbReference>
<sequence>MKVKDEEEKEMNTSQHELFGLNNDGVLISIQKLGTTKDNECYTIFPTSIFPCNE</sequence>
<dbReference type="Proteomes" id="UP001189624">
    <property type="component" value="Chromosome 3"/>
</dbReference>
<accession>A0AA86SW22</accession>
<name>A0AA86SW22_9FABA</name>
<keyword evidence="2" id="KW-1185">Reference proteome</keyword>
<proteinExistence type="predicted"/>
<dbReference type="EMBL" id="OY731400">
    <property type="protein sequence ID" value="CAJ1941529.1"/>
    <property type="molecule type" value="Genomic_DNA"/>
</dbReference>
<evidence type="ECO:0000313" key="2">
    <source>
        <dbReference type="Proteomes" id="UP001189624"/>
    </source>
</evidence>
<dbReference type="AlphaFoldDB" id="A0AA86SW22"/>
<reference evidence="1" key="1">
    <citation type="submission" date="2023-10" db="EMBL/GenBank/DDBJ databases">
        <authorList>
            <person name="Domelevo Entfellner J.-B."/>
        </authorList>
    </citation>
    <scope>NUCLEOTIDE SEQUENCE</scope>
</reference>
<organism evidence="1 2">
    <name type="scientific">Sphenostylis stenocarpa</name>
    <dbReference type="NCBI Taxonomy" id="92480"/>
    <lineage>
        <taxon>Eukaryota</taxon>
        <taxon>Viridiplantae</taxon>
        <taxon>Streptophyta</taxon>
        <taxon>Embryophyta</taxon>
        <taxon>Tracheophyta</taxon>
        <taxon>Spermatophyta</taxon>
        <taxon>Magnoliopsida</taxon>
        <taxon>eudicotyledons</taxon>
        <taxon>Gunneridae</taxon>
        <taxon>Pentapetalae</taxon>
        <taxon>rosids</taxon>
        <taxon>fabids</taxon>
        <taxon>Fabales</taxon>
        <taxon>Fabaceae</taxon>
        <taxon>Papilionoideae</taxon>
        <taxon>50 kb inversion clade</taxon>
        <taxon>NPAAA clade</taxon>
        <taxon>indigoferoid/millettioid clade</taxon>
        <taxon>Phaseoleae</taxon>
        <taxon>Sphenostylis</taxon>
    </lineage>
</organism>
<evidence type="ECO:0000313" key="1">
    <source>
        <dbReference type="EMBL" id="CAJ1941529.1"/>
    </source>
</evidence>